<feature type="site" description="Important for substrate specificity" evidence="3">
    <location>
        <position position="11"/>
    </location>
</feature>
<evidence type="ECO:0000313" key="5">
    <source>
        <dbReference type="Proteomes" id="UP000188246"/>
    </source>
</evidence>
<protein>
    <recommendedName>
        <fullName evidence="3">dTTP/UTP pyrophosphatase</fullName>
        <shortName evidence="3">dTTPase/UTPase</shortName>
        <ecNumber evidence="3">3.6.1.9</ecNumber>
    </recommendedName>
    <alternativeName>
        <fullName evidence="3">Nucleoside triphosphate pyrophosphatase</fullName>
    </alternativeName>
    <alternativeName>
        <fullName evidence="3">Nucleotide pyrophosphatase</fullName>
        <shortName evidence="3">Nucleotide PPase</shortName>
    </alternativeName>
</protein>
<dbReference type="SUPFAM" id="SSF52972">
    <property type="entry name" value="ITPase-like"/>
    <property type="match status" value="1"/>
</dbReference>
<reference evidence="4 5" key="1">
    <citation type="journal article" date="2010" name="Int. J. Syst. Evol. Microbiol.">
        <title>Vagococcus penaei sp. nov., isolated from spoilage microbiota of cooked shrimp (Penaeus vannamei).</title>
        <authorList>
            <person name="Jaffres E."/>
            <person name="Prevost H."/>
            <person name="Rossero A."/>
            <person name="Joffraud J.J."/>
            <person name="Dousset X."/>
        </authorList>
    </citation>
    <scope>NUCLEOTIDE SEQUENCE [LARGE SCALE GENOMIC DNA]</scope>
    <source>
        <strain evidence="4 5">CD276</strain>
    </source>
</reference>
<dbReference type="GO" id="GO:0005737">
    <property type="term" value="C:cytoplasm"/>
    <property type="evidence" value="ECO:0007669"/>
    <property type="project" value="UniProtKB-SubCell"/>
</dbReference>
<dbReference type="RefSeq" id="WP_077276071.1">
    <property type="nucleotide sequence ID" value="NZ_CP019609.1"/>
</dbReference>
<proteinExistence type="inferred from homology"/>
<organism evidence="4 5">
    <name type="scientific">Vagococcus penaei</name>
    <dbReference type="NCBI Taxonomy" id="633807"/>
    <lineage>
        <taxon>Bacteria</taxon>
        <taxon>Bacillati</taxon>
        <taxon>Bacillota</taxon>
        <taxon>Bacilli</taxon>
        <taxon>Lactobacillales</taxon>
        <taxon>Enterococcaceae</taxon>
        <taxon>Vagococcus</taxon>
    </lineage>
</organism>
<evidence type="ECO:0000256" key="1">
    <source>
        <dbReference type="ARBA" id="ARBA00001968"/>
    </source>
</evidence>
<keyword evidence="3" id="KW-0546">Nucleotide metabolism</keyword>
<comment type="catalytic activity">
    <reaction evidence="3">
        <text>UTP + H2O = UMP + diphosphate + H(+)</text>
        <dbReference type="Rhea" id="RHEA:29395"/>
        <dbReference type="ChEBI" id="CHEBI:15377"/>
        <dbReference type="ChEBI" id="CHEBI:15378"/>
        <dbReference type="ChEBI" id="CHEBI:33019"/>
        <dbReference type="ChEBI" id="CHEBI:46398"/>
        <dbReference type="ChEBI" id="CHEBI:57865"/>
        <dbReference type="EC" id="3.6.1.9"/>
    </reaction>
</comment>
<keyword evidence="3" id="KW-0963">Cytoplasm</keyword>
<dbReference type="InterPro" id="IPR029001">
    <property type="entry name" value="ITPase-like_fam"/>
</dbReference>
<gene>
    <name evidence="4" type="ORF">BW732_07045</name>
</gene>
<dbReference type="NCBIfam" id="TIGR00172">
    <property type="entry name" value="maf"/>
    <property type="match status" value="1"/>
</dbReference>
<comment type="similarity">
    <text evidence="3">Belongs to the Maf family. YhdE subfamily.</text>
</comment>
<evidence type="ECO:0000313" key="4">
    <source>
        <dbReference type="EMBL" id="AQP53991.1"/>
    </source>
</evidence>
<dbReference type="Gene3D" id="3.90.950.10">
    <property type="match status" value="1"/>
</dbReference>
<dbReference type="OrthoDB" id="9807767at2"/>
<name>A0A1Q2D6R2_9ENTE</name>
<evidence type="ECO:0000256" key="3">
    <source>
        <dbReference type="HAMAP-Rule" id="MF_00528"/>
    </source>
</evidence>
<dbReference type="PANTHER" id="PTHR43213">
    <property type="entry name" value="BIFUNCTIONAL DTTP/UTP PYROPHOSPHATASE/METHYLTRANSFERASE PROTEIN-RELATED"/>
    <property type="match status" value="1"/>
</dbReference>
<feature type="site" description="Important for substrate specificity" evidence="3">
    <location>
        <position position="151"/>
    </location>
</feature>
<dbReference type="GO" id="GO:0036218">
    <property type="term" value="F:dTTP diphosphatase activity"/>
    <property type="evidence" value="ECO:0007669"/>
    <property type="project" value="RHEA"/>
</dbReference>
<dbReference type="PIRSF" id="PIRSF006305">
    <property type="entry name" value="Maf"/>
    <property type="match status" value="1"/>
</dbReference>
<evidence type="ECO:0000256" key="2">
    <source>
        <dbReference type="ARBA" id="ARBA00022801"/>
    </source>
</evidence>
<dbReference type="KEGG" id="vpi:BW732_07045"/>
<keyword evidence="2 3" id="KW-0378">Hydrolase</keyword>
<dbReference type="PANTHER" id="PTHR43213:SF5">
    <property type="entry name" value="BIFUNCTIONAL DTTP_UTP PYROPHOSPHATASE_METHYLTRANSFERASE PROTEIN-RELATED"/>
    <property type="match status" value="1"/>
</dbReference>
<accession>A0A1Q2D6R2</accession>
<dbReference type="AlphaFoldDB" id="A0A1Q2D6R2"/>
<dbReference type="CDD" id="cd00555">
    <property type="entry name" value="Maf"/>
    <property type="match status" value="1"/>
</dbReference>
<dbReference type="GO" id="GO:0036221">
    <property type="term" value="F:UTP diphosphatase activity"/>
    <property type="evidence" value="ECO:0007669"/>
    <property type="project" value="RHEA"/>
</dbReference>
<dbReference type="EC" id="3.6.1.9" evidence="3"/>
<comment type="caution">
    <text evidence="3">Lacks conserved residue(s) required for the propagation of feature annotation.</text>
</comment>
<keyword evidence="5" id="KW-1185">Reference proteome</keyword>
<comment type="cofactor">
    <cofactor evidence="1 3">
        <name>a divalent metal cation</name>
        <dbReference type="ChEBI" id="CHEBI:60240"/>
    </cofactor>
</comment>
<comment type="subcellular location">
    <subcellularLocation>
        <location evidence="3">Cytoplasm</location>
    </subcellularLocation>
</comment>
<dbReference type="EMBL" id="CP019609">
    <property type="protein sequence ID" value="AQP53991.1"/>
    <property type="molecule type" value="Genomic_DNA"/>
</dbReference>
<comment type="catalytic activity">
    <reaction evidence="3">
        <text>dTTP + H2O = dTMP + diphosphate + H(+)</text>
        <dbReference type="Rhea" id="RHEA:28534"/>
        <dbReference type="ChEBI" id="CHEBI:15377"/>
        <dbReference type="ChEBI" id="CHEBI:15378"/>
        <dbReference type="ChEBI" id="CHEBI:33019"/>
        <dbReference type="ChEBI" id="CHEBI:37568"/>
        <dbReference type="ChEBI" id="CHEBI:63528"/>
        <dbReference type="EC" id="3.6.1.9"/>
    </reaction>
</comment>
<dbReference type="STRING" id="633807.BW732_07045"/>
<dbReference type="GO" id="GO:0009117">
    <property type="term" value="P:nucleotide metabolic process"/>
    <property type="evidence" value="ECO:0007669"/>
    <property type="project" value="UniProtKB-KW"/>
</dbReference>
<feature type="site" description="Important for substrate specificity" evidence="3">
    <location>
        <position position="69"/>
    </location>
</feature>
<sequence>MTYILASASPRRQELLQRVVPQFEVHPADIDETPIDNEQAHDYVERLARAKAQAIVGINQEAWVIGCDTVVVVDGQILGKPVSTSDAVAMLTALSGRTHQVMTSVVLQQGTDCKQYTEVVEVTFYPLTNSQIMTYIDSGEPCDKAGAYGIQGMGSLFVKGIQGDFYSVVGLPIGQLNQWING</sequence>
<dbReference type="InterPro" id="IPR003697">
    <property type="entry name" value="Maf-like"/>
</dbReference>
<dbReference type="Proteomes" id="UP000188246">
    <property type="component" value="Chromosome"/>
</dbReference>
<dbReference type="Pfam" id="PF02545">
    <property type="entry name" value="Maf"/>
    <property type="match status" value="1"/>
</dbReference>
<comment type="function">
    <text evidence="3">Nucleoside triphosphate pyrophosphatase that hydrolyzes dTTP and UTP. May have a dual role in cell division arrest and in preventing the incorporation of modified nucleotides into cellular nucleic acids.</text>
</comment>
<dbReference type="HAMAP" id="MF_00528">
    <property type="entry name" value="Maf"/>
    <property type="match status" value="1"/>
</dbReference>
<feature type="active site" description="Proton acceptor" evidence="3">
    <location>
        <position position="68"/>
    </location>
</feature>